<dbReference type="SUPFAM" id="SSF52540">
    <property type="entry name" value="P-loop containing nucleoside triphosphate hydrolases"/>
    <property type="match status" value="1"/>
</dbReference>
<evidence type="ECO:0000313" key="2">
    <source>
        <dbReference type="EMBL" id="TIC90365.1"/>
    </source>
</evidence>
<dbReference type="InterPro" id="IPR027417">
    <property type="entry name" value="P-loop_NTPase"/>
</dbReference>
<proteinExistence type="predicted"/>
<reference evidence="2 3" key="1">
    <citation type="journal article" date="2019" name="Genome Biol. Evol.">
        <title>Genomic Plasticity Mediated by Transposable Elements in the Plant Pathogenic Fungus Colletotrichum higginsianum.</title>
        <authorList>
            <person name="Tsushima A."/>
            <person name="Gan P."/>
            <person name="Kumakura N."/>
            <person name="Narusaka M."/>
            <person name="Takano Y."/>
            <person name="Narusaka Y."/>
            <person name="Shirasu K."/>
        </authorList>
    </citation>
    <scope>NUCLEOTIDE SEQUENCE [LARGE SCALE GENOMIC DNA]</scope>
    <source>
        <strain evidence="2 3">MAFF305635-RFP</strain>
    </source>
</reference>
<gene>
    <name evidence="2" type="ORF">CH35J_011990</name>
</gene>
<dbReference type="Proteomes" id="UP000305883">
    <property type="component" value="Unassembled WGS sequence"/>
</dbReference>
<organism evidence="2 3">
    <name type="scientific">Colletotrichum higginsianum</name>
    <dbReference type="NCBI Taxonomy" id="80884"/>
    <lineage>
        <taxon>Eukaryota</taxon>
        <taxon>Fungi</taxon>
        <taxon>Dikarya</taxon>
        <taxon>Ascomycota</taxon>
        <taxon>Pezizomycotina</taxon>
        <taxon>Sordariomycetes</taxon>
        <taxon>Hypocreomycetidae</taxon>
        <taxon>Glomerellales</taxon>
        <taxon>Glomerellaceae</taxon>
        <taxon>Colletotrichum</taxon>
        <taxon>Colletotrichum destructivum species complex</taxon>
    </lineage>
</organism>
<feature type="region of interest" description="Disordered" evidence="1">
    <location>
        <begin position="1"/>
        <end position="28"/>
    </location>
</feature>
<dbReference type="AlphaFoldDB" id="A0A4T0VF43"/>
<dbReference type="OrthoDB" id="2316594at2759"/>
<evidence type="ECO:0000256" key="1">
    <source>
        <dbReference type="SAM" id="MobiDB-lite"/>
    </source>
</evidence>
<evidence type="ECO:0008006" key="4">
    <source>
        <dbReference type="Google" id="ProtNLM"/>
    </source>
</evidence>
<dbReference type="Gene3D" id="3.40.50.300">
    <property type="entry name" value="P-loop containing nucleotide triphosphate hydrolases"/>
    <property type="match status" value="1"/>
</dbReference>
<accession>A0A4T0VF43</accession>
<name>A0A4T0VF43_9PEZI</name>
<evidence type="ECO:0000313" key="3">
    <source>
        <dbReference type="Proteomes" id="UP000305883"/>
    </source>
</evidence>
<protein>
    <recommendedName>
        <fullName evidence="4">P-loop containing nucleoside triphosphate hydrolase</fullName>
    </recommendedName>
</protein>
<comment type="caution">
    <text evidence="2">The sequence shown here is derived from an EMBL/GenBank/DDBJ whole genome shotgun (WGS) entry which is preliminary data.</text>
</comment>
<dbReference type="EMBL" id="MWPZ01000012">
    <property type="protein sequence ID" value="TIC90365.1"/>
    <property type="molecule type" value="Genomic_DNA"/>
</dbReference>
<sequence length="501" mass="54179">MSSDSPRFADVRLLDEPSSTMSPEENDDIEAQMSHLSLGPDKQHLDEILSSPLLTVPVVQSTPPPQFGLFGANRSGDAPPRASRLFYNVTCPSSVFICGSQGSGKSNTLACLLENCLIPSRLGKLPTPLTGIVFHYDSFVSDSGGLPCEAAFLASSKEVSVRVLCAPTNIRTVQGIYGRIPGVKVEPLMLSDRDLNTRRMLDLMAVGEGGMPLYLHVVTRILRDMRIDQQSTGSGFSYTTFKKHLDVADLTPAQRGPLSQRLDTLESFMAKGTVVKGKGNAAVGKPTVDWQAKSSQLTIVDLSCPCVTAEMACSLFNICLSLFLEQESAIGRVVAVDEAHKYMKESSESQALTAALLETIRLQRHLGVRVIISTQEPTVSTKLLDLCSMTVVHRFTSPDWLRTLRSHLAGVSSMSVTVSGREETEDVRSVTVEGKDPVLELFAMIVGLHTGEALVFAPSAVIGLGEGRTGRPVAVQRLAHRSLRVQVRSRLTKDGGQTIMA</sequence>